<evidence type="ECO:0000313" key="2">
    <source>
        <dbReference type="Proteomes" id="UP001230649"/>
    </source>
</evidence>
<comment type="caution">
    <text evidence="1">The sequence shown here is derived from an EMBL/GenBank/DDBJ whole genome shotgun (WGS) entry which is preliminary data.</text>
</comment>
<organism evidence="1 2">
    <name type="scientific">Naganishia adeliensis</name>
    <dbReference type="NCBI Taxonomy" id="92952"/>
    <lineage>
        <taxon>Eukaryota</taxon>
        <taxon>Fungi</taxon>
        <taxon>Dikarya</taxon>
        <taxon>Basidiomycota</taxon>
        <taxon>Agaricomycotina</taxon>
        <taxon>Tremellomycetes</taxon>
        <taxon>Filobasidiales</taxon>
        <taxon>Filobasidiaceae</taxon>
        <taxon>Naganishia</taxon>
    </lineage>
</organism>
<gene>
    <name evidence="1" type="ORF">QFC20_002270</name>
</gene>
<reference evidence="1" key="1">
    <citation type="submission" date="2023-04" db="EMBL/GenBank/DDBJ databases">
        <title>Draft Genome sequencing of Naganishia species isolated from polar environments using Oxford Nanopore Technology.</title>
        <authorList>
            <person name="Leo P."/>
            <person name="Venkateswaran K."/>
        </authorList>
    </citation>
    <scope>NUCLEOTIDE SEQUENCE</scope>
    <source>
        <strain evidence="1">MNA-CCFEE 5262</strain>
    </source>
</reference>
<evidence type="ECO:0000313" key="1">
    <source>
        <dbReference type="EMBL" id="KAJ9112480.1"/>
    </source>
</evidence>
<proteinExistence type="predicted"/>
<accession>A0ACC2WL75</accession>
<protein>
    <submittedName>
        <fullName evidence="1">Uncharacterized protein</fullName>
    </submittedName>
</protein>
<keyword evidence="2" id="KW-1185">Reference proteome</keyword>
<dbReference type="Proteomes" id="UP001230649">
    <property type="component" value="Unassembled WGS sequence"/>
</dbReference>
<sequence>MFDRNDVVDRLVRGPIAASTAEDHKFIYDDPPPGAPIFLKKPAEQFWPHHKHLEFTPQRWMFNPAYLESDPDIAIAVAPMDEPTSVLEVKESEWYAEHVSRVLMIGEVKSTPTSRTRAGIDSDDRPSVYAFNPMAATASSSSYALPLSPAHLDSVILSNEWCLPGAFVTAPQPRAPPPPASLPVSADV</sequence>
<dbReference type="EMBL" id="JASBWS010000015">
    <property type="protein sequence ID" value="KAJ9112480.1"/>
    <property type="molecule type" value="Genomic_DNA"/>
</dbReference>
<name>A0ACC2WL75_9TREE</name>